<feature type="compositionally biased region" description="Polar residues" evidence="1">
    <location>
        <begin position="32"/>
        <end position="41"/>
    </location>
</feature>
<dbReference type="AlphaFoldDB" id="A0A5B7I4W1"/>
<name>A0A5B7I4W1_PORTR</name>
<feature type="compositionally biased region" description="Basic residues" evidence="1">
    <location>
        <begin position="15"/>
        <end position="31"/>
    </location>
</feature>
<evidence type="ECO:0000313" key="3">
    <source>
        <dbReference type="Proteomes" id="UP000324222"/>
    </source>
</evidence>
<keyword evidence="3" id="KW-1185">Reference proteome</keyword>
<sequence length="369" mass="41974">MFIKIKGTKHEPQQKVKRRLHHQRRQKKGTRKTLQFPNQHYDTPRPKSHGICALVASRRKAPWEVEVSKREEWRELVAFEISEARRLENTDSTKPNDLLQQMIDTYRKSKAEHSNDSQCTESVFKEILEDKKEGKDLSFMFASRSFPGPLQCSNDMCRRKHPEAFLSDAGKVCKHCGGRDFKVGKQANSQDKGSSYSYSDLSFLDRYYFKGEKGSSEDKGYSFSEPNTPPLASFSQSSDKGASEDKCSSASVSNPCFPDHYYFKGEKGSSEDDGYSLSEPNTPPLDSLFQSSDKGDSEDKSSIASLSNPCFPDHYLQGEEGLHVDKGVPKHGVFPQRLTTAEYMSRVQEVQRGEKVLTMEEYFTKYGKQ</sequence>
<protein>
    <submittedName>
        <fullName evidence="2">Uncharacterized protein</fullName>
    </submittedName>
</protein>
<accession>A0A5B7I4W1</accession>
<feature type="region of interest" description="Disordered" evidence="1">
    <location>
        <begin position="1"/>
        <end position="48"/>
    </location>
</feature>
<evidence type="ECO:0000256" key="1">
    <source>
        <dbReference type="SAM" id="MobiDB-lite"/>
    </source>
</evidence>
<feature type="region of interest" description="Disordered" evidence="1">
    <location>
        <begin position="216"/>
        <end position="251"/>
    </location>
</feature>
<proteinExistence type="predicted"/>
<dbReference type="Proteomes" id="UP000324222">
    <property type="component" value="Unassembled WGS sequence"/>
</dbReference>
<comment type="caution">
    <text evidence="2">The sequence shown here is derived from an EMBL/GenBank/DDBJ whole genome shotgun (WGS) entry which is preliminary data.</text>
</comment>
<organism evidence="2 3">
    <name type="scientific">Portunus trituberculatus</name>
    <name type="common">Swimming crab</name>
    <name type="synonym">Neptunus trituberculatus</name>
    <dbReference type="NCBI Taxonomy" id="210409"/>
    <lineage>
        <taxon>Eukaryota</taxon>
        <taxon>Metazoa</taxon>
        <taxon>Ecdysozoa</taxon>
        <taxon>Arthropoda</taxon>
        <taxon>Crustacea</taxon>
        <taxon>Multicrustacea</taxon>
        <taxon>Malacostraca</taxon>
        <taxon>Eumalacostraca</taxon>
        <taxon>Eucarida</taxon>
        <taxon>Decapoda</taxon>
        <taxon>Pleocyemata</taxon>
        <taxon>Brachyura</taxon>
        <taxon>Eubrachyura</taxon>
        <taxon>Portunoidea</taxon>
        <taxon>Portunidae</taxon>
        <taxon>Portuninae</taxon>
        <taxon>Portunus</taxon>
    </lineage>
</organism>
<evidence type="ECO:0000313" key="2">
    <source>
        <dbReference type="EMBL" id="MPC75834.1"/>
    </source>
</evidence>
<feature type="region of interest" description="Disordered" evidence="1">
    <location>
        <begin position="267"/>
        <end position="306"/>
    </location>
</feature>
<gene>
    <name evidence="2" type="ORF">E2C01_070231</name>
</gene>
<reference evidence="2 3" key="1">
    <citation type="submission" date="2019-05" db="EMBL/GenBank/DDBJ databases">
        <title>Another draft genome of Portunus trituberculatus and its Hox gene families provides insights of decapod evolution.</title>
        <authorList>
            <person name="Jeong J.-H."/>
            <person name="Song I."/>
            <person name="Kim S."/>
            <person name="Choi T."/>
            <person name="Kim D."/>
            <person name="Ryu S."/>
            <person name="Kim W."/>
        </authorList>
    </citation>
    <scope>NUCLEOTIDE SEQUENCE [LARGE SCALE GENOMIC DNA]</scope>
    <source>
        <tissue evidence="2">Muscle</tissue>
    </source>
</reference>
<dbReference type="EMBL" id="VSRR010041977">
    <property type="protein sequence ID" value="MPC75834.1"/>
    <property type="molecule type" value="Genomic_DNA"/>
</dbReference>